<reference evidence="10" key="2">
    <citation type="submission" date="2023-05" db="EMBL/GenBank/DDBJ databases">
        <authorList>
            <consortium name="Lawrence Berkeley National Laboratory"/>
            <person name="Steindorff A."/>
            <person name="Hensen N."/>
            <person name="Bonometti L."/>
            <person name="Westerberg I."/>
            <person name="Brannstrom I.O."/>
            <person name="Guillou S."/>
            <person name="Cros-Aarteil S."/>
            <person name="Calhoun S."/>
            <person name="Haridas S."/>
            <person name="Kuo A."/>
            <person name="Mondo S."/>
            <person name="Pangilinan J."/>
            <person name="Riley R."/>
            <person name="Labutti K."/>
            <person name="Andreopoulos B."/>
            <person name="Lipzen A."/>
            <person name="Chen C."/>
            <person name="Yanf M."/>
            <person name="Daum C."/>
            <person name="Ng V."/>
            <person name="Clum A."/>
            <person name="Ohm R."/>
            <person name="Martin F."/>
            <person name="Silar P."/>
            <person name="Natvig D."/>
            <person name="Lalanne C."/>
            <person name="Gautier V."/>
            <person name="Ament-Velasquez S.L."/>
            <person name="Kruys A."/>
            <person name="Hutchinson M.I."/>
            <person name="Powell A.J."/>
            <person name="Barry K."/>
            <person name="Miller A.N."/>
            <person name="Grigoriev I.V."/>
            <person name="Debuchy R."/>
            <person name="Gladieux P."/>
            <person name="Thoren M.H."/>
            <person name="Johannesson H."/>
        </authorList>
    </citation>
    <scope>NUCLEOTIDE SEQUENCE</scope>
    <source>
        <strain evidence="10">CBS 315.58</strain>
    </source>
</reference>
<comment type="caution">
    <text evidence="10">The sequence shown here is derived from an EMBL/GenBank/DDBJ whole genome shotgun (WGS) entry which is preliminary data.</text>
</comment>
<sequence>MPAAAASSKATVGNKKDSSTFVDTFLEGWSDFDEDDPFGSPKGDKSKKADDKKADANSKKRKGADVLGLETEVDKKKARVPRVKLDDARLLSDKGIPLLRKTAPTKLKLKGKGHEFTDAARMLSFYQEWLDELFPKASFLDALVMVEKAGHKTSLRNARMKWIDELKPRGEGEEGPTDEDPFPIYEHEKTPKDAGRIAPVFDKAKERQRTPDQGENLFGDDDIYNATPRAATNGAKSGDVPDDDDLDALMAEAEANSGPPPRSIFGNGSGSIFGNGTSNHTSTAPSQPPANDMPDDDDLDALMAEAEAETSSSKPKELVPQRKEVDDFEDDDLDALMAEVETQTAPKTANATKPTEPVNVVDHGDDDDLDALMAEAEAEGAPSKPAPAPEK</sequence>
<evidence type="ECO:0000256" key="8">
    <source>
        <dbReference type="SAM" id="MobiDB-lite"/>
    </source>
</evidence>
<dbReference type="GO" id="GO:0000076">
    <property type="term" value="P:DNA replication checkpoint signaling"/>
    <property type="evidence" value="ECO:0007669"/>
    <property type="project" value="UniProtKB-UniRule"/>
</dbReference>
<feature type="compositionally biased region" description="Basic and acidic residues" evidence="8">
    <location>
        <begin position="42"/>
        <end position="58"/>
    </location>
</feature>
<dbReference type="GO" id="GO:0043111">
    <property type="term" value="P:replication fork arrest"/>
    <property type="evidence" value="ECO:0007669"/>
    <property type="project" value="TreeGrafter"/>
</dbReference>
<proteinExistence type="inferred from homology"/>
<evidence type="ECO:0000256" key="1">
    <source>
        <dbReference type="ARBA" id="ARBA00004123"/>
    </source>
</evidence>
<dbReference type="InterPro" id="IPR012923">
    <property type="entry name" value="Csm3"/>
</dbReference>
<feature type="domain" description="Chromosome segregation in meiosis protein 3" evidence="9">
    <location>
        <begin position="84"/>
        <end position="166"/>
    </location>
</feature>
<comment type="subcellular location">
    <subcellularLocation>
        <location evidence="1 7">Nucleus</location>
    </subcellularLocation>
</comment>
<organism evidence="10 11">
    <name type="scientific">Triangularia verruculosa</name>
    <dbReference type="NCBI Taxonomy" id="2587418"/>
    <lineage>
        <taxon>Eukaryota</taxon>
        <taxon>Fungi</taxon>
        <taxon>Dikarya</taxon>
        <taxon>Ascomycota</taxon>
        <taxon>Pezizomycotina</taxon>
        <taxon>Sordariomycetes</taxon>
        <taxon>Sordariomycetidae</taxon>
        <taxon>Sordariales</taxon>
        <taxon>Podosporaceae</taxon>
        <taxon>Triangularia</taxon>
    </lineage>
</organism>
<keyword evidence="4" id="KW-0236">DNA replication inhibitor</keyword>
<reference evidence="10" key="1">
    <citation type="journal article" date="2023" name="Mol. Phylogenet. Evol.">
        <title>Genome-scale phylogeny and comparative genomics of the fungal order Sordariales.</title>
        <authorList>
            <person name="Hensen N."/>
            <person name="Bonometti L."/>
            <person name="Westerberg I."/>
            <person name="Brannstrom I.O."/>
            <person name="Guillou S."/>
            <person name="Cros-Aarteil S."/>
            <person name="Calhoun S."/>
            <person name="Haridas S."/>
            <person name="Kuo A."/>
            <person name="Mondo S."/>
            <person name="Pangilinan J."/>
            <person name="Riley R."/>
            <person name="LaButti K."/>
            <person name="Andreopoulos B."/>
            <person name="Lipzen A."/>
            <person name="Chen C."/>
            <person name="Yan M."/>
            <person name="Daum C."/>
            <person name="Ng V."/>
            <person name="Clum A."/>
            <person name="Steindorff A."/>
            <person name="Ohm R.A."/>
            <person name="Martin F."/>
            <person name="Silar P."/>
            <person name="Natvig D.O."/>
            <person name="Lalanne C."/>
            <person name="Gautier V."/>
            <person name="Ament-Velasquez S.L."/>
            <person name="Kruys A."/>
            <person name="Hutchinson M.I."/>
            <person name="Powell A.J."/>
            <person name="Barry K."/>
            <person name="Miller A.N."/>
            <person name="Grigoriev I.V."/>
            <person name="Debuchy R."/>
            <person name="Gladieux P."/>
            <person name="Hiltunen Thoren M."/>
            <person name="Johannesson H."/>
        </authorList>
    </citation>
    <scope>NUCLEOTIDE SEQUENCE</scope>
    <source>
        <strain evidence="10">CBS 315.58</strain>
    </source>
</reference>
<keyword evidence="6 7" id="KW-0131">Cell cycle</keyword>
<evidence type="ECO:0000256" key="3">
    <source>
        <dbReference type="ARBA" id="ARBA00022763"/>
    </source>
</evidence>
<evidence type="ECO:0000256" key="6">
    <source>
        <dbReference type="ARBA" id="ARBA00023306"/>
    </source>
</evidence>
<feature type="compositionally biased region" description="Low complexity" evidence="8">
    <location>
        <begin position="371"/>
        <end position="381"/>
    </location>
</feature>
<comment type="function">
    <text evidence="7">Plays an important role in the control of DNA replication and the maintenance of replication fork stability.</text>
</comment>
<dbReference type="GO" id="GO:0031298">
    <property type="term" value="C:replication fork protection complex"/>
    <property type="evidence" value="ECO:0007669"/>
    <property type="project" value="TreeGrafter"/>
</dbReference>
<evidence type="ECO:0000313" key="11">
    <source>
        <dbReference type="Proteomes" id="UP001303160"/>
    </source>
</evidence>
<feature type="compositionally biased region" description="Low complexity" evidence="8">
    <location>
        <begin position="335"/>
        <end position="357"/>
    </location>
</feature>
<evidence type="ECO:0000256" key="7">
    <source>
        <dbReference type="RuleBase" id="RU366049"/>
    </source>
</evidence>
<dbReference type="PANTHER" id="PTHR13220">
    <property type="entry name" value="TIMELESS INTERACTING-RELATED"/>
    <property type="match status" value="1"/>
</dbReference>
<protein>
    <recommendedName>
        <fullName evidence="7">Chromosome segregation in meiosis protein</fullName>
    </recommendedName>
</protein>
<evidence type="ECO:0000256" key="2">
    <source>
        <dbReference type="ARBA" id="ARBA00006075"/>
    </source>
</evidence>
<evidence type="ECO:0000313" key="10">
    <source>
        <dbReference type="EMBL" id="KAK4198977.1"/>
    </source>
</evidence>
<feature type="compositionally biased region" description="Basic and acidic residues" evidence="8">
    <location>
        <begin position="185"/>
        <end position="195"/>
    </location>
</feature>
<dbReference type="PANTHER" id="PTHR13220:SF11">
    <property type="entry name" value="TIMELESS-INTERACTING PROTEIN"/>
    <property type="match status" value="1"/>
</dbReference>
<dbReference type="GO" id="GO:0031297">
    <property type="term" value="P:replication fork processing"/>
    <property type="evidence" value="ECO:0007669"/>
    <property type="project" value="UniProtKB-UniRule"/>
</dbReference>
<comment type="similarity">
    <text evidence="2 7">Belongs to the CSM3 family.</text>
</comment>
<dbReference type="GO" id="GO:0003677">
    <property type="term" value="F:DNA binding"/>
    <property type="evidence" value="ECO:0007669"/>
    <property type="project" value="TreeGrafter"/>
</dbReference>
<keyword evidence="5 7" id="KW-0539">Nucleus</keyword>
<keyword evidence="3 7" id="KW-0227">DNA damage</keyword>
<dbReference type="EMBL" id="MU863938">
    <property type="protein sequence ID" value="KAK4198977.1"/>
    <property type="molecule type" value="Genomic_DNA"/>
</dbReference>
<feature type="compositionally biased region" description="Basic and acidic residues" evidence="8">
    <location>
        <begin position="202"/>
        <end position="212"/>
    </location>
</feature>
<accession>A0AAN6XI54</accession>
<name>A0AAN6XI54_9PEZI</name>
<dbReference type="AlphaFoldDB" id="A0AAN6XI54"/>
<feature type="region of interest" description="Disordered" evidence="8">
    <location>
        <begin position="166"/>
        <end position="391"/>
    </location>
</feature>
<feature type="compositionally biased region" description="Basic and acidic residues" evidence="8">
    <location>
        <begin position="314"/>
        <end position="325"/>
    </location>
</feature>
<dbReference type="Proteomes" id="UP001303160">
    <property type="component" value="Unassembled WGS sequence"/>
</dbReference>
<gene>
    <name evidence="10" type="ORF">QBC40DRAFT_203871</name>
</gene>
<evidence type="ECO:0000259" key="9">
    <source>
        <dbReference type="Pfam" id="PF07962"/>
    </source>
</evidence>
<dbReference type="Pfam" id="PF07962">
    <property type="entry name" value="Swi3"/>
    <property type="match status" value="1"/>
</dbReference>
<dbReference type="InterPro" id="IPR040038">
    <property type="entry name" value="TIPIN/Csm3/Swi3"/>
</dbReference>
<feature type="region of interest" description="Disordered" evidence="8">
    <location>
        <begin position="29"/>
        <end position="63"/>
    </location>
</feature>
<keyword evidence="11" id="KW-1185">Reference proteome</keyword>
<dbReference type="GO" id="GO:0006974">
    <property type="term" value="P:DNA damage response"/>
    <property type="evidence" value="ECO:0007669"/>
    <property type="project" value="UniProtKB-KW"/>
</dbReference>
<evidence type="ECO:0000256" key="5">
    <source>
        <dbReference type="ARBA" id="ARBA00023242"/>
    </source>
</evidence>
<evidence type="ECO:0000256" key="4">
    <source>
        <dbReference type="ARBA" id="ARBA00022880"/>
    </source>
</evidence>